<reference evidence="3" key="1">
    <citation type="submission" date="2017-02" db="UniProtKB">
        <authorList>
            <consortium name="WormBaseParasite"/>
        </authorList>
    </citation>
    <scope>IDENTIFICATION</scope>
</reference>
<protein>
    <submittedName>
        <fullName evidence="1 3">Uncharacterized protein</fullName>
    </submittedName>
</protein>
<sequence length="110" mass="12718">MSATRYLTSDLSVIKDPIVKQLIQVPASRSPASDVERPECFAGRQQDFLFFSALALFREDDHLKEFHYAANLDSEDSPERMRPHIIKMNEAKELKATEQDDRMNLTRYGQ</sequence>
<evidence type="ECO:0000313" key="1">
    <source>
        <dbReference type="EMBL" id="VDM55398.1"/>
    </source>
</evidence>
<gene>
    <name evidence="1" type="ORF">ACOC_LOCUS3813</name>
</gene>
<evidence type="ECO:0000313" key="3">
    <source>
        <dbReference type="WBParaSite" id="ACOC_0000381201-mRNA-1"/>
    </source>
</evidence>
<dbReference type="EMBL" id="UYYA01001448">
    <property type="protein sequence ID" value="VDM55398.1"/>
    <property type="molecule type" value="Genomic_DNA"/>
</dbReference>
<organism evidence="3">
    <name type="scientific">Angiostrongylus costaricensis</name>
    <name type="common">Nematode worm</name>
    <dbReference type="NCBI Taxonomy" id="334426"/>
    <lineage>
        <taxon>Eukaryota</taxon>
        <taxon>Metazoa</taxon>
        <taxon>Ecdysozoa</taxon>
        <taxon>Nematoda</taxon>
        <taxon>Chromadorea</taxon>
        <taxon>Rhabditida</taxon>
        <taxon>Rhabditina</taxon>
        <taxon>Rhabditomorpha</taxon>
        <taxon>Strongyloidea</taxon>
        <taxon>Metastrongylidae</taxon>
        <taxon>Angiostrongylus</taxon>
    </lineage>
</organism>
<dbReference type="Proteomes" id="UP000267027">
    <property type="component" value="Unassembled WGS sequence"/>
</dbReference>
<reference evidence="1 2" key="2">
    <citation type="submission" date="2018-11" db="EMBL/GenBank/DDBJ databases">
        <authorList>
            <consortium name="Pathogen Informatics"/>
        </authorList>
    </citation>
    <scope>NUCLEOTIDE SEQUENCE [LARGE SCALE GENOMIC DNA]</scope>
    <source>
        <strain evidence="1 2">Costa Rica</strain>
    </source>
</reference>
<keyword evidence="2" id="KW-1185">Reference proteome</keyword>
<evidence type="ECO:0000313" key="2">
    <source>
        <dbReference type="Proteomes" id="UP000267027"/>
    </source>
</evidence>
<accession>A0A0R3PHI5</accession>
<dbReference type="AlphaFoldDB" id="A0A0R3PHI5"/>
<name>A0A0R3PHI5_ANGCS</name>
<proteinExistence type="predicted"/>
<dbReference type="WBParaSite" id="ACOC_0000381201-mRNA-1">
    <property type="protein sequence ID" value="ACOC_0000381201-mRNA-1"/>
    <property type="gene ID" value="ACOC_0000381201"/>
</dbReference>